<evidence type="ECO:0000313" key="2">
    <source>
        <dbReference type="EMBL" id="BAV94786.1"/>
    </source>
</evidence>
<dbReference type="KEGG" id="ise:JBKA6_0773"/>
<dbReference type="InterPro" id="IPR001173">
    <property type="entry name" value="Glyco_trans_2-like"/>
</dbReference>
<keyword evidence="2" id="KW-0808">Transferase</keyword>
<gene>
    <name evidence="2" type="ORF">JBKA6_0773</name>
</gene>
<dbReference type="Gene3D" id="3.90.550.10">
    <property type="entry name" value="Spore Coat Polysaccharide Biosynthesis Protein SpsA, Chain A"/>
    <property type="match status" value="1"/>
</dbReference>
<dbReference type="Pfam" id="PF00535">
    <property type="entry name" value="Glycos_transf_2"/>
    <property type="match status" value="1"/>
</dbReference>
<accession>A0A1J1DY22</accession>
<dbReference type="GO" id="GO:0016758">
    <property type="term" value="F:hexosyltransferase activity"/>
    <property type="evidence" value="ECO:0007669"/>
    <property type="project" value="UniProtKB-ARBA"/>
</dbReference>
<keyword evidence="3" id="KW-1185">Reference proteome</keyword>
<organism evidence="2 3">
    <name type="scientific">Ichthyobacterium seriolicida</name>
    <dbReference type="NCBI Taxonomy" id="242600"/>
    <lineage>
        <taxon>Bacteria</taxon>
        <taxon>Pseudomonadati</taxon>
        <taxon>Bacteroidota</taxon>
        <taxon>Flavobacteriia</taxon>
        <taxon>Flavobacteriales</taxon>
        <taxon>Ichthyobacteriaceae</taxon>
        <taxon>Ichthyobacterium</taxon>
    </lineage>
</organism>
<sequence>MKTSAPPPIMKVSIITVVKNRSNTIEDTISSVLSQDYKDIEYIIIDGNSTDGTMDIINKYRSVISKVVSESDDGIYHAMNKGIDLCTGDIIGILNSDDMLSSKHVISNVVNEFHIQKVDIVYGDLLCVKRHNTNKAVRLWRSKPYNERLFRMGWRCPAHPAFFVKKYMYSTYGKFNTKYRIAADYDLMVRFFVKHRATSYHLPKVLTYMRIGGESGKNIKNKFTSTIESYKAWRDNNLWGNPLLLFLKPLSKLVQKIKFFFFRDRGEY</sequence>
<feature type="domain" description="Glycosyltransferase 2-like" evidence="1">
    <location>
        <begin position="13"/>
        <end position="151"/>
    </location>
</feature>
<dbReference type="CDD" id="cd06433">
    <property type="entry name" value="GT_2_WfgS_like"/>
    <property type="match status" value="1"/>
</dbReference>
<dbReference type="EMBL" id="AP014564">
    <property type="protein sequence ID" value="BAV94786.1"/>
    <property type="molecule type" value="Genomic_DNA"/>
</dbReference>
<evidence type="ECO:0000259" key="1">
    <source>
        <dbReference type="Pfam" id="PF00535"/>
    </source>
</evidence>
<dbReference type="InterPro" id="IPR029044">
    <property type="entry name" value="Nucleotide-diphossugar_trans"/>
</dbReference>
<dbReference type="Proteomes" id="UP000243197">
    <property type="component" value="Chromosome"/>
</dbReference>
<reference evidence="2 3" key="1">
    <citation type="submission" date="2014-03" db="EMBL/GenBank/DDBJ databases">
        <title>complete genome sequence of Flavobacteriaceae bacterium JBKA-6.</title>
        <authorList>
            <person name="Takano T."/>
            <person name="Nakamura Y."/>
            <person name="Takuma S."/>
            <person name="Yasuike M."/>
            <person name="Matsuyama T."/>
            <person name="Sakai T."/>
            <person name="Fujiwara A."/>
            <person name="Kimoto K."/>
            <person name="Fukuda Y."/>
            <person name="Kondo H."/>
            <person name="Hirono I."/>
            <person name="Nakayasu C."/>
        </authorList>
    </citation>
    <scope>NUCLEOTIDE SEQUENCE [LARGE SCALE GENOMIC DNA]</scope>
    <source>
        <strain evidence="2 3">JBKA-6</strain>
    </source>
</reference>
<dbReference type="AlphaFoldDB" id="A0A1J1DY22"/>
<proteinExistence type="predicted"/>
<dbReference type="PANTHER" id="PTHR22916">
    <property type="entry name" value="GLYCOSYLTRANSFERASE"/>
    <property type="match status" value="1"/>
</dbReference>
<name>A0A1J1DY22_9FLAO</name>
<evidence type="ECO:0000313" key="3">
    <source>
        <dbReference type="Proteomes" id="UP000243197"/>
    </source>
</evidence>
<dbReference type="SUPFAM" id="SSF53448">
    <property type="entry name" value="Nucleotide-diphospho-sugar transferases"/>
    <property type="match status" value="1"/>
</dbReference>
<protein>
    <submittedName>
        <fullName evidence="2">Glycosyltransferase</fullName>
    </submittedName>
</protein>
<dbReference type="PANTHER" id="PTHR22916:SF3">
    <property type="entry name" value="UDP-GLCNAC:BETAGAL BETA-1,3-N-ACETYLGLUCOSAMINYLTRANSFERASE-LIKE PROTEIN 1"/>
    <property type="match status" value="1"/>
</dbReference>